<accession>A0A9P6VIR8</accession>
<comment type="subunit">
    <text evidence="10">Homotetramer; dimer of dimers.</text>
</comment>
<evidence type="ECO:0000256" key="3">
    <source>
        <dbReference type="ARBA" id="ARBA00010584"/>
    </source>
</evidence>
<dbReference type="GO" id="GO:0051287">
    <property type="term" value="F:NAD binding"/>
    <property type="evidence" value="ECO:0007669"/>
    <property type="project" value="InterPro"/>
</dbReference>
<dbReference type="OrthoDB" id="1894490at2759"/>
<evidence type="ECO:0000313" key="16">
    <source>
        <dbReference type="Proteomes" id="UP000785200"/>
    </source>
</evidence>
<dbReference type="Gene3D" id="3.40.50.720">
    <property type="entry name" value="NAD(P)-binding Rossmann-like Domain"/>
    <property type="match status" value="1"/>
</dbReference>
<dbReference type="InterPro" id="IPR036291">
    <property type="entry name" value="NAD(P)-bd_dom_sf"/>
</dbReference>
<dbReference type="InterPro" id="IPR000319">
    <property type="entry name" value="Asp-semialdehyde_DH_CS"/>
</dbReference>
<dbReference type="GO" id="GO:0004073">
    <property type="term" value="F:aspartate-semialdehyde dehydrogenase activity"/>
    <property type="evidence" value="ECO:0007669"/>
    <property type="project" value="UniProtKB-EC"/>
</dbReference>
<dbReference type="CDD" id="cd18130">
    <property type="entry name" value="ASADH_C_arch_fung_like"/>
    <property type="match status" value="1"/>
</dbReference>
<evidence type="ECO:0000256" key="1">
    <source>
        <dbReference type="ARBA" id="ARBA00005021"/>
    </source>
</evidence>
<evidence type="ECO:0000256" key="8">
    <source>
        <dbReference type="ARBA" id="ARBA00023002"/>
    </source>
</evidence>
<comment type="pathway">
    <text evidence="1">Amino-acid biosynthesis; L-methionine biosynthesis via de novo pathway; L-homoserine from L-aspartate: step 2/3.</text>
</comment>
<dbReference type="Pfam" id="PF20150">
    <property type="entry name" value="2EXR"/>
    <property type="match status" value="1"/>
</dbReference>
<dbReference type="InterPro" id="IPR000534">
    <property type="entry name" value="Semialdehyde_DH_NAD-bd"/>
</dbReference>
<dbReference type="GO" id="GO:0050661">
    <property type="term" value="F:NADP binding"/>
    <property type="evidence" value="ECO:0007669"/>
    <property type="project" value="InterPro"/>
</dbReference>
<keyword evidence="7" id="KW-0521">NADP</keyword>
<dbReference type="NCBIfam" id="NF006416">
    <property type="entry name" value="PRK08664.1"/>
    <property type="match status" value="1"/>
</dbReference>
<dbReference type="SUPFAM" id="SSF51735">
    <property type="entry name" value="NAD(P)-binding Rossmann-fold domains"/>
    <property type="match status" value="1"/>
</dbReference>
<evidence type="ECO:0000256" key="9">
    <source>
        <dbReference type="ARBA" id="ARBA00023167"/>
    </source>
</evidence>
<evidence type="ECO:0000256" key="11">
    <source>
        <dbReference type="ARBA" id="ARBA00049864"/>
    </source>
</evidence>
<comment type="function">
    <text evidence="12">Catalyzes the NADPH-dependent formation of L-aspartate 4-semialdehyde (L-ASA) by the reductive dephosphorylation of 4-phospho-L-aspartate. Mediates the second step in the biosynthesis of amino acids that derive from aspartate (the aspartate family of amino acids), including methioinine and threonine, the latter of which is a precursor to isoleucine.</text>
</comment>
<dbReference type="EMBL" id="VNKQ01000009">
    <property type="protein sequence ID" value="KAG0648710.1"/>
    <property type="molecule type" value="Genomic_DNA"/>
</dbReference>
<evidence type="ECO:0000256" key="13">
    <source>
        <dbReference type="ARBA" id="ARBA00050041"/>
    </source>
</evidence>
<dbReference type="PROSITE" id="PS01103">
    <property type="entry name" value="ASD"/>
    <property type="match status" value="1"/>
</dbReference>
<comment type="pathway">
    <text evidence="2">Amino-acid biosynthesis; L-threonine biosynthesis; L-threonine from L-aspartate: step 2/5.</text>
</comment>
<name>A0A9P6VIR8_9HELO</name>
<protein>
    <recommendedName>
        <fullName evidence="13">Aspartate-semialdehyde dehydrogenase</fullName>
        <ecNumber evidence="4">1.2.1.11</ecNumber>
    </recommendedName>
</protein>
<evidence type="ECO:0000256" key="6">
    <source>
        <dbReference type="ARBA" id="ARBA00022697"/>
    </source>
</evidence>
<dbReference type="CDD" id="cd02315">
    <property type="entry name" value="ScASADH_like_N"/>
    <property type="match status" value="1"/>
</dbReference>
<keyword evidence="5" id="KW-0028">Amino-acid biosynthesis</keyword>
<keyword evidence="6" id="KW-0791">Threonine biosynthesis</keyword>
<evidence type="ECO:0000313" key="15">
    <source>
        <dbReference type="EMBL" id="KAG0648710.1"/>
    </source>
</evidence>
<evidence type="ECO:0000256" key="2">
    <source>
        <dbReference type="ARBA" id="ARBA00005097"/>
    </source>
</evidence>
<dbReference type="Pfam" id="PF02774">
    <property type="entry name" value="Semialdhyde_dhC"/>
    <property type="match status" value="1"/>
</dbReference>
<dbReference type="GO" id="GO:0046983">
    <property type="term" value="F:protein dimerization activity"/>
    <property type="evidence" value="ECO:0007669"/>
    <property type="project" value="InterPro"/>
</dbReference>
<comment type="catalytic activity">
    <reaction evidence="11">
        <text>L-aspartate 4-semialdehyde + phosphate + NADP(+) = 4-phospho-L-aspartate + NADPH + H(+)</text>
        <dbReference type="Rhea" id="RHEA:24284"/>
        <dbReference type="ChEBI" id="CHEBI:15378"/>
        <dbReference type="ChEBI" id="CHEBI:43474"/>
        <dbReference type="ChEBI" id="CHEBI:57535"/>
        <dbReference type="ChEBI" id="CHEBI:57783"/>
        <dbReference type="ChEBI" id="CHEBI:58349"/>
        <dbReference type="ChEBI" id="CHEBI:537519"/>
        <dbReference type="EC" id="1.2.1.11"/>
    </reaction>
    <physiologicalReaction direction="right-to-left" evidence="11">
        <dbReference type="Rhea" id="RHEA:24286"/>
    </physiologicalReaction>
</comment>
<feature type="domain" description="Semialdehyde dehydrogenase NAD-binding" evidence="14">
    <location>
        <begin position="214"/>
        <end position="340"/>
    </location>
</feature>
<proteinExistence type="inferred from homology"/>
<dbReference type="Gene3D" id="3.30.360.10">
    <property type="entry name" value="Dihydrodipicolinate Reductase, domain 2"/>
    <property type="match status" value="1"/>
</dbReference>
<dbReference type="FunFam" id="3.30.360.10:FF:000016">
    <property type="entry name" value="Probable aspartate-semialdehyde dehydrogenase"/>
    <property type="match status" value="1"/>
</dbReference>
<dbReference type="SMART" id="SM00859">
    <property type="entry name" value="Semialdhyde_dh"/>
    <property type="match status" value="1"/>
</dbReference>
<reference evidence="15" key="1">
    <citation type="submission" date="2019-07" db="EMBL/GenBank/DDBJ databases">
        <title>Hyphodiscus hymeniophilus genome sequencing and assembly.</title>
        <authorList>
            <person name="Kramer G."/>
            <person name="Nodwell J."/>
        </authorList>
    </citation>
    <scope>NUCLEOTIDE SEQUENCE</scope>
    <source>
        <strain evidence="15">ATCC 34498</strain>
    </source>
</reference>
<dbReference type="PANTHER" id="PTHR46718">
    <property type="entry name" value="ASPARTATE-SEMIALDEHYDE DEHYDROGENASE"/>
    <property type="match status" value="1"/>
</dbReference>
<comment type="similarity">
    <text evidence="3">Belongs to the aspartate-semialdehyde dehydrogenase family.</text>
</comment>
<dbReference type="InterPro" id="IPR005676">
    <property type="entry name" value="Asp_semi-ald_DH_pep-lack"/>
</dbReference>
<dbReference type="Pfam" id="PF01118">
    <property type="entry name" value="Semialdhyde_dh"/>
    <property type="match status" value="1"/>
</dbReference>
<dbReference type="GO" id="GO:0009088">
    <property type="term" value="P:threonine biosynthetic process"/>
    <property type="evidence" value="ECO:0007669"/>
    <property type="project" value="UniProtKB-KW"/>
</dbReference>
<dbReference type="PANTHER" id="PTHR46718:SF1">
    <property type="entry name" value="ASPARTATE-SEMIALDEHYDE DEHYDROGENASE"/>
    <property type="match status" value="1"/>
</dbReference>
<dbReference type="InterPro" id="IPR051823">
    <property type="entry name" value="ASADH-related"/>
</dbReference>
<evidence type="ECO:0000259" key="14">
    <source>
        <dbReference type="SMART" id="SM00859"/>
    </source>
</evidence>
<dbReference type="FunFam" id="3.40.50.720:FF:000200">
    <property type="entry name" value="Aspartate-semialdehyde dehydrogenase"/>
    <property type="match status" value="1"/>
</dbReference>
<dbReference type="GO" id="GO:0071266">
    <property type="term" value="P:'de novo' L-methionine biosynthetic process"/>
    <property type="evidence" value="ECO:0007669"/>
    <property type="project" value="UniProtKB-ARBA"/>
</dbReference>
<dbReference type="EC" id="1.2.1.11" evidence="4"/>
<evidence type="ECO:0000256" key="7">
    <source>
        <dbReference type="ARBA" id="ARBA00022857"/>
    </source>
</evidence>
<evidence type="ECO:0000256" key="4">
    <source>
        <dbReference type="ARBA" id="ARBA00013120"/>
    </source>
</evidence>
<dbReference type="InterPro" id="IPR045518">
    <property type="entry name" value="2EXR"/>
</dbReference>
<dbReference type="Proteomes" id="UP000785200">
    <property type="component" value="Unassembled WGS sequence"/>
</dbReference>
<comment type="caution">
    <text evidence="15">The sequence shown here is derived from an EMBL/GenBank/DDBJ whole genome shotgun (WGS) entry which is preliminary data.</text>
</comment>
<keyword evidence="8" id="KW-0560">Oxidoreductase</keyword>
<gene>
    <name evidence="15" type="ORF">D0Z07_4823</name>
</gene>
<dbReference type="InterPro" id="IPR012280">
    <property type="entry name" value="Semialdhyde_DH_dimer_dom"/>
</dbReference>
<sequence length="567" mass="62161">MSSVNAPPIEALQEFTLFPKLPFELRSKIWKTAVVPRLVTATPLFVDAIPAVYHTSREARAESKYVFPENTDPYFKGPVINYDTDILFVREWNARRKFVACLDIVLEARNLVFPVKRLALLLDIMASPNLWFEDYFVELALFEKEIAKNPFFLLEHACPALEELFLVVRPGPLASTIDDSHEVYTLEKLCDLVVGPGQFMDPAWKANPPSSKKRCGVLGATGAVGTRFILLLAQHPLLEVVAVGASDRSADKKYSEAVRWKQSTPIPAQIAGLVVRRCVPSEYPDCDIIFSGLDSDVAGDVEMAFLKANFAVFSNAKNFRLAPTVPLIVPLVNPGHIQSIPTQRRHYEVDKGFLVCNSNCAVIGLVIPAAALIQKFGPIDQVSMVTMQAVSGAGYPGVSSMDILDNVIPFIPGEEVKIPAEARKILGSLETDLTGFIDQPLRVSVACNRVAVMDGHTVCVSLRFANRPPPSVSEVRNALKEYTTEVQALGCPSAPQQAIVVLDDADRPQPRLDRETERGYACSVGRIREDESGIFDIQFVAVTHNTILGAAGSSILNAESAILKGYI</sequence>
<keyword evidence="16" id="KW-1185">Reference proteome</keyword>
<organism evidence="15 16">
    <name type="scientific">Hyphodiscus hymeniophilus</name>
    <dbReference type="NCBI Taxonomy" id="353542"/>
    <lineage>
        <taxon>Eukaryota</taxon>
        <taxon>Fungi</taxon>
        <taxon>Dikarya</taxon>
        <taxon>Ascomycota</taxon>
        <taxon>Pezizomycotina</taxon>
        <taxon>Leotiomycetes</taxon>
        <taxon>Helotiales</taxon>
        <taxon>Hyphodiscaceae</taxon>
        <taxon>Hyphodiscus</taxon>
    </lineage>
</organism>
<evidence type="ECO:0000256" key="10">
    <source>
        <dbReference type="ARBA" id="ARBA00044762"/>
    </source>
</evidence>
<dbReference type="SUPFAM" id="SSF55347">
    <property type="entry name" value="Glyceraldehyde-3-phosphate dehydrogenase-like, C-terminal domain"/>
    <property type="match status" value="1"/>
</dbReference>
<evidence type="ECO:0000256" key="5">
    <source>
        <dbReference type="ARBA" id="ARBA00022605"/>
    </source>
</evidence>
<dbReference type="AlphaFoldDB" id="A0A9P6VIR8"/>
<dbReference type="NCBIfam" id="TIGR00978">
    <property type="entry name" value="asd_EA"/>
    <property type="match status" value="1"/>
</dbReference>
<keyword evidence="9" id="KW-0486">Methionine biosynthesis</keyword>
<evidence type="ECO:0000256" key="12">
    <source>
        <dbReference type="ARBA" id="ARBA00049950"/>
    </source>
</evidence>